<dbReference type="PROSITE" id="PS51272">
    <property type="entry name" value="SLH"/>
    <property type="match status" value="3"/>
</dbReference>
<name>A0ABM5WU70_9BACL</name>
<dbReference type="Proteomes" id="UP000065533">
    <property type="component" value="Chromosome"/>
</dbReference>
<feature type="domain" description="SLH" evidence="2">
    <location>
        <begin position="96"/>
        <end position="151"/>
    </location>
</feature>
<dbReference type="InterPro" id="IPR013830">
    <property type="entry name" value="SGNH_hydro"/>
</dbReference>
<keyword evidence="1" id="KW-0732">Signal</keyword>
<dbReference type="InterPro" id="IPR001119">
    <property type="entry name" value="SLH_dom"/>
</dbReference>
<reference evidence="3" key="1">
    <citation type="submission" date="2016-01" db="EMBL/GenBank/DDBJ databases">
        <title>Complete genome of Planococcus kocurri type strain.</title>
        <authorList>
            <person name="See-Too W.S."/>
        </authorList>
    </citation>
    <scope>NUCLEOTIDE SEQUENCE [LARGE SCALE GENOMIC DNA]</scope>
    <source>
        <strain evidence="3">ATCC 43650</strain>
    </source>
</reference>
<feature type="domain" description="SLH" evidence="2">
    <location>
        <begin position="152"/>
        <end position="216"/>
    </location>
</feature>
<dbReference type="InterPro" id="IPR051465">
    <property type="entry name" value="Cell_Envelope_Struct_Comp"/>
</dbReference>
<protein>
    <recommendedName>
        <fullName evidence="2">SLH domain-containing protein</fullName>
    </recommendedName>
</protein>
<evidence type="ECO:0000259" key="2">
    <source>
        <dbReference type="PROSITE" id="PS51272"/>
    </source>
</evidence>
<evidence type="ECO:0000313" key="4">
    <source>
        <dbReference type="Proteomes" id="UP000065533"/>
    </source>
</evidence>
<feature type="domain" description="SLH" evidence="2">
    <location>
        <begin position="32"/>
        <end position="95"/>
    </location>
</feature>
<evidence type="ECO:0000313" key="3">
    <source>
        <dbReference type="EMBL" id="ALS77838.1"/>
    </source>
</evidence>
<feature type="chain" id="PRO_5046726773" description="SLH domain-containing protein" evidence="1">
    <location>
        <begin position="33"/>
        <end position="446"/>
    </location>
</feature>
<gene>
    <name evidence="3" type="ORF">AUO94_03875</name>
</gene>
<dbReference type="Gene3D" id="3.40.50.1110">
    <property type="entry name" value="SGNH hydrolase"/>
    <property type="match status" value="1"/>
</dbReference>
<feature type="signal peptide" evidence="1">
    <location>
        <begin position="1"/>
        <end position="32"/>
    </location>
</feature>
<dbReference type="Pfam" id="PF13472">
    <property type="entry name" value="Lipase_GDSL_2"/>
    <property type="match status" value="1"/>
</dbReference>
<proteinExistence type="predicted"/>
<dbReference type="PANTHER" id="PTHR43308">
    <property type="entry name" value="OUTER MEMBRANE PROTEIN ALPHA-RELATED"/>
    <property type="match status" value="1"/>
</dbReference>
<dbReference type="Pfam" id="PF00395">
    <property type="entry name" value="SLH"/>
    <property type="match status" value="3"/>
</dbReference>
<dbReference type="EMBL" id="CP013661">
    <property type="protein sequence ID" value="ALS77838.1"/>
    <property type="molecule type" value="Genomic_DNA"/>
</dbReference>
<dbReference type="PANTHER" id="PTHR43308:SF5">
    <property type="entry name" value="S-LAYER PROTEIN _ PEPTIDOGLYCAN ENDO-BETA-N-ACETYLGLUCOSAMINIDASE"/>
    <property type="match status" value="1"/>
</dbReference>
<sequence length="446" mass="48644">MRFPQKCNAAVIFTGLLSILLFFSTITTSASAAAPLKDVATTHWAYQDIQSLLGKNVLTGYSNGTFKPEQDVTRAQAAKIIALAAGIEPLNPKTASYPDVATGHWAFGYIEALKKEGVIHGKGNGLYAPDDKLTRGQMAKILTEGFDLVGHSANFFTDVTTTDWMFTYVLALRDNGITVGYPEDNTYRPNGIVTRAQMAAFANRAMEWKALQQPALPSKVIGFGDSNTSGSYLPKEFPDYPNHNWPTLAGITNAGVSGNTTAIALKRFKQDVLDQQPSTVVMMFGLNDALMRADTKQPQVSKEQFEKNISQMTTQMVAKGITVVLMTNLPVNERVYYQSQAAQNPGIEKLYASKGGLHAWQDSYNDIIRKVAEQQGVELIDNYANAVQKAGGATDTDLASSGLVDPLLGFHWTPRGHMMVAHSVNVWVPGTHTTLAQFNNKTPTSR</sequence>
<accession>A0ABM5WU70</accession>
<dbReference type="InterPro" id="IPR036514">
    <property type="entry name" value="SGNH_hydro_sf"/>
</dbReference>
<dbReference type="RefSeq" id="WP_058384509.1">
    <property type="nucleotide sequence ID" value="NZ_CP013661.2"/>
</dbReference>
<evidence type="ECO:0000256" key="1">
    <source>
        <dbReference type="SAM" id="SignalP"/>
    </source>
</evidence>
<dbReference type="SUPFAM" id="SSF52266">
    <property type="entry name" value="SGNH hydrolase"/>
    <property type="match status" value="1"/>
</dbReference>
<organism evidence="3 4">
    <name type="scientific">Planococcus kocurii</name>
    <dbReference type="NCBI Taxonomy" id="1374"/>
    <lineage>
        <taxon>Bacteria</taxon>
        <taxon>Bacillati</taxon>
        <taxon>Bacillota</taxon>
        <taxon>Bacilli</taxon>
        <taxon>Bacillales</taxon>
        <taxon>Caryophanaceae</taxon>
        <taxon>Planococcus</taxon>
    </lineage>
</organism>
<keyword evidence="4" id="KW-1185">Reference proteome</keyword>